<dbReference type="InterPro" id="IPR011990">
    <property type="entry name" value="TPR-like_helical_dom_sf"/>
</dbReference>
<keyword evidence="6" id="KW-1185">Reference proteome</keyword>
<dbReference type="InterPro" id="IPR007052">
    <property type="entry name" value="CS_dom"/>
</dbReference>
<dbReference type="STRING" id="29845.A0A1V6SFL2"/>
<dbReference type="GO" id="GO:0051087">
    <property type="term" value="F:protein-folding chaperone binding"/>
    <property type="evidence" value="ECO:0007669"/>
    <property type="project" value="InterPro"/>
</dbReference>
<dbReference type="CDD" id="cd06466">
    <property type="entry name" value="p23_CS_SGT1_like"/>
    <property type="match status" value="1"/>
</dbReference>
<evidence type="ECO:0000313" key="5">
    <source>
        <dbReference type="EMBL" id="OQE12560.1"/>
    </source>
</evidence>
<feature type="domain" description="CS" evidence="4">
    <location>
        <begin position="242"/>
        <end position="333"/>
    </location>
</feature>
<dbReference type="Gene3D" id="2.60.40.790">
    <property type="match status" value="1"/>
</dbReference>
<comment type="similarity">
    <text evidence="1">Belongs to the SGT1 family.</text>
</comment>
<sequence>MNAAADGDRASAESNYPLAIEHYTHALTELPRAPKYYISRSTAYSRLKPADGGPNYHAALKDAEIALKLANERGNREMILSAQMRRAVSLYQLERFGDAEFVFELIASKTKSDRVPENKSEQVQAAMGGPGSGWGGPRNNYSAQMPIWTAKLQRKLAELPKDDPKRAVSIAELPSNTSVPTTGELKAQWKALKAGKKVEVAGASQQPEPQPPVGSTLSPAEAFLAAQLQNPNTSAMATFVAPDKIRHEWYQSQDSVVVTLYVKAVPENKVTVELKEGLVSLQFPLPSSAEYDFTLDPLYAAIDPAESKVSVKSTKIELTLRKKTPGQKWSALEGSATNTTQITDRPAAQQAPAIPGPSYPTSSRHGTKDWDKLASSLTQKKPNEKGEDDGNVSDGEVSDGEGGDAVDGFFKKLYANADPETRRAMIKSYTESQGTSLSTNWSEVSKGKVEAHPE</sequence>
<dbReference type="OrthoDB" id="1898560at2759"/>
<evidence type="ECO:0000259" key="4">
    <source>
        <dbReference type="PROSITE" id="PS51203"/>
    </source>
</evidence>
<feature type="compositionally biased region" description="Polar residues" evidence="2">
    <location>
        <begin position="429"/>
        <end position="443"/>
    </location>
</feature>
<feature type="region of interest" description="Disordered" evidence="2">
    <location>
        <begin position="429"/>
        <end position="454"/>
    </location>
</feature>
<dbReference type="Gene3D" id="1.25.40.10">
    <property type="entry name" value="Tetratricopeptide repeat domain"/>
    <property type="match status" value="1"/>
</dbReference>
<dbReference type="PROSITE" id="PS51203">
    <property type="entry name" value="CS"/>
    <property type="match status" value="1"/>
</dbReference>
<dbReference type="PANTHER" id="PTHR45862">
    <property type="entry name" value="PROTEIN SGT1 HOMOLOG"/>
    <property type="match status" value="1"/>
</dbReference>
<proteinExistence type="inferred from homology"/>
<evidence type="ECO:0000259" key="3">
    <source>
        <dbReference type="PROSITE" id="PS51048"/>
    </source>
</evidence>
<accession>A0A1V6SFL2</accession>
<feature type="compositionally biased region" description="Basic and acidic residues" evidence="2">
    <location>
        <begin position="445"/>
        <end position="454"/>
    </location>
</feature>
<dbReference type="EMBL" id="MDYP01000001">
    <property type="protein sequence ID" value="OQE12560.1"/>
    <property type="molecule type" value="Genomic_DNA"/>
</dbReference>
<feature type="domain" description="SGS" evidence="3">
    <location>
        <begin position="358"/>
        <end position="454"/>
    </location>
</feature>
<evidence type="ECO:0000256" key="2">
    <source>
        <dbReference type="SAM" id="MobiDB-lite"/>
    </source>
</evidence>
<dbReference type="AlphaFoldDB" id="A0A1V6SFL2"/>
<feature type="compositionally biased region" description="Acidic residues" evidence="2">
    <location>
        <begin position="386"/>
        <end position="404"/>
    </location>
</feature>
<dbReference type="SUPFAM" id="SSF48452">
    <property type="entry name" value="TPR-like"/>
    <property type="match status" value="1"/>
</dbReference>
<reference evidence="6" key="1">
    <citation type="journal article" date="2017" name="Nat. Microbiol.">
        <title>Global analysis of biosynthetic gene clusters reveals vast potential of secondary metabolite production in Penicillium species.</title>
        <authorList>
            <person name="Nielsen J.C."/>
            <person name="Grijseels S."/>
            <person name="Prigent S."/>
            <person name="Ji B."/>
            <person name="Dainat J."/>
            <person name="Nielsen K.F."/>
            <person name="Frisvad J.C."/>
            <person name="Workman M."/>
            <person name="Nielsen J."/>
        </authorList>
    </citation>
    <scope>NUCLEOTIDE SEQUENCE [LARGE SCALE GENOMIC DNA]</scope>
    <source>
        <strain evidence="6">IBT 29486</strain>
    </source>
</reference>
<gene>
    <name evidence="5" type="ORF">PENVUL_c001G07765</name>
</gene>
<dbReference type="InterPro" id="IPR008978">
    <property type="entry name" value="HSP20-like_chaperone"/>
</dbReference>
<evidence type="ECO:0000256" key="1">
    <source>
        <dbReference type="ARBA" id="ARBA00008509"/>
    </source>
</evidence>
<comment type="caution">
    <text evidence="5">The sequence shown here is derived from an EMBL/GenBank/DDBJ whole genome shotgun (WGS) entry which is preliminary data.</text>
</comment>
<dbReference type="Proteomes" id="UP000191518">
    <property type="component" value="Unassembled WGS sequence"/>
</dbReference>
<dbReference type="InterPro" id="IPR007699">
    <property type="entry name" value="SGS_dom"/>
</dbReference>
<dbReference type="PROSITE" id="PS51048">
    <property type="entry name" value="SGS"/>
    <property type="match status" value="1"/>
</dbReference>
<evidence type="ECO:0008006" key="7">
    <source>
        <dbReference type="Google" id="ProtNLM"/>
    </source>
</evidence>
<feature type="region of interest" description="Disordered" evidence="2">
    <location>
        <begin position="327"/>
        <end position="407"/>
    </location>
</feature>
<name>A0A1V6SFL2_9EURO</name>
<dbReference type="SUPFAM" id="SSF49764">
    <property type="entry name" value="HSP20-like chaperones"/>
    <property type="match status" value="1"/>
</dbReference>
<dbReference type="InterPro" id="IPR044563">
    <property type="entry name" value="Sgt1-like"/>
</dbReference>
<evidence type="ECO:0000313" key="6">
    <source>
        <dbReference type="Proteomes" id="UP000191518"/>
    </source>
</evidence>
<dbReference type="Pfam" id="PF05002">
    <property type="entry name" value="SGS"/>
    <property type="match status" value="1"/>
</dbReference>
<dbReference type="Pfam" id="PF04969">
    <property type="entry name" value="CS"/>
    <property type="match status" value="1"/>
</dbReference>
<protein>
    <recommendedName>
        <fullName evidence="7">CS domain-containing protein</fullName>
    </recommendedName>
</protein>
<organism evidence="5 6">
    <name type="scientific">Penicillium vulpinum</name>
    <dbReference type="NCBI Taxonomy" id="29845"/>
    <lineage>
        <taxon>Eukaryota</taxon>
        <taxon>Fungi</taxon>
        <taxon>Dikarya</taxon>
        <taxon>Ascomycota</taxon>
        <taxon>Pezizomycotina</taxon>
        <taxon>Eurotiomycetes</taxon>
        <taxon>Eurotiomycetidae</taxon>
        <taxon>Eurotiales</taxon>
        <taxon>Aspergillaceae</taxon>
        <taxon>Penicillium</taxon>
    </lineage>
</organism>